<accession>A0A0J6YAC2</accession>
<keyword evidence="4 5" id="KW-0642">Proline metabolism</keyword>
<dbReference type="EC" id="1.5.5.2" evidence="2 5"/>
<evidence type="ECO:0000256" key="4">
    <source>
        <dbReference type="ARBA" id="ARBA00023062"/>
    </source>
</evidence>
<keyword evidence="3 5" id="KW-0560">Oxidoreductase</keyword>
<dbReference type="STRING" id="404692.A0A0J6YAC2"/>
<evidence type="ECO:0000313" key="9">
    <source>
        <dbReference type="Proteomes" id="UP000054565"/>
    </source>
</evidence>
<keyword evidence="5" id="KW-0285">Flavoprotein</keyword>
<gene>
    <name evidence="8" type="ORF">CIRG_04386</name>
</gene>
<dbReference type="GO" id="GO:0004657">
    <property type="term" value="F:proline dehydrogenase activity"/>
    <property type="evidence" value="ECO:0007669"/>
    <property type="project" value="UniProtKB-EC"/>
</dbReference>
<organism evidence="8 9">
    <name type="scientific">Coccidioides immitis RMSCC 2394</name>
    <dbReference type="NCBI Taxonomy" id="404692"/>
    <lineage>
        <taxon>Eukaryota</taxon>
        <taxon>Fungi</taxon>
        <taxon>Dikarya</taxon>
        <taxon>Ascomycota</taxon>
        <taxon>Pezizomycotina</taxon>
        <taxon>Eurotiomycetes</taxon>
        <taxon>Eurotiomycetidae</taxon>
        <taxon>Onygenales</taxon>
        <taxon>Onygenaceae</taxon>
        <taxon>Coccidioides</taxon>
    </lineage>
</organism>
<keyword evidence="5" id="KW-0274">FAD</keyword>
<comment type="catalytic activity">
    <reaction evidence="5">
        <text>L-proline + a quinone = (S)-1-pyrroline-5-carboxylate + a quinol + H(+)</text>
        <dbReference type="Rhea" id="RHEA:23784"/>
        <dbReference type="ChEBI" id="CHEBI:15378"/>
        <dbReference type="ChEBI" id="CHEBI:17388"/>
        <dbReference type="ChEBI" id="CHEBI:24646"/>
        <dbReference type="ChEBI" id="CHEBI:60039"/>
        <dbReference type="ChEBI" id="CHEBI:132124"/>
        <dbReference type="EC" id="1.5.5.2"/>
    </reaction>
</comment>
<dbReference type="Proteomes" id="UP000054565">
    <property type="component" value="Unassembled WGS sequence"/>
</dbReference>
<dbReference type="GO" id="GO:0005739">
    <property type="term" value="C:mitochondrion"/>
    <property type="evidence" value="ECO:0007669"/>
    <property type="project" value="TreeGrafter"/>
</dbReference>
<comment type="function">
    <text evidence="5">Converts proline to delta-1-pyrroline-5-carboxylate.</text>
</comment>
<dbReference type="PANTHER" id="PTHR13914:SF30">
    <property type="entry name" value="PROLINE DEHYDROGENASE"/>
    <property type="match status" value="1"/>
</dbReference>
<evidence type="ECO:0000313" key="8">
    <source>
        <dbReference type="EMBL" id="KMP04705.1"/>
    </source>
</evidence>
<dbReference type="Pfam" id="PF01619">
    <property type="entry name" value="Pro_dh"/>
    <property type="match status" value="1"/>
</dbReference>
<feature type="region of interest" description="Disordered" evidence="6">
    <location>
        <begin position="103"/>
        <end position="125"/>
    </location>
</feature>
<protein>
    <recommendedName>
        <fullName evidence="2 5">Proline dehydrogenase</fullName>
        <ecNumber evidence="2 5">1.5.5.2</ecNumber>
    </recommendedName>
</protein>
<proteinExistence type="inferred from homology"/>
<evidence type="ECO:0000256" key="2">
    <source>
        <dbReference type="ARBA" id="ARBA00012695"/>
    </source>
</evidence>
<dbReference type="OrthoDB" id="5464at2759"/>
<dbReference type="InterPro" id="IPR015659">
    <property type="entry name" value="Proline_oxidase"/>
</dbReference>
<reference evidence="9" key="1">
    <citation type="journal article" date="2010" name="Genome Res.">
        <title>Population genomic sequencing of Coccidioides fungi reveals recent hybridization and transposon control.</title>
        <authorList>
            <person name="Neafsey D.E."/>
            <person name="Barker B.M."/>
            <person name="Sharpton T.J."/>
            <person name="Stajich J.E."/>
            <person name="Park D.J."/>
            <person name="Whiston E."/>
            <person name="Hung C.-Y."/>
            <person name="McMahan C."/>
            <person name="White J."/>
            <person name="Sykes S."/>
            <person name="Heiman D."/>
            <person name="Young S."/>
            <person name="Zeng Q."/>
            <person name="Abouelleil A."/>
            <person name="Aftuck L."/>
            <person name="Bessette D."/>
            <person name="Brown A."/>
            <person name="FitzGerald M."/>
            <person name="Lui A."/>
            <person name="Macdonald J.P."/>
            <person name="Priest M."/>
            <person name="Orbach M.J."/>
            <person name="Galgiani J.N."/>
            <person name="Kirkland T.N."/>
            <person name="Cole G.T."/>
            <person name="Birren B.W."/>
            <person name="Henn M.R."/>
            <person name="Taylor J.W."/>
            <person name="Rounsley S.D."/>
        </authorList>
    </citation>
    <scope>NUCLEOTIDE SEQUENCE [LARGE SCALE GENOMIC DNA]</scope>
    <source>
        <strain evidence="9">RMSCC 2394</strain>
    </source>
</reference>
<dbReference type="Gene3D" id="3.20.20.220">
    <property type="match status" value="1"/>
</dbReference>
<sequence>MAQKTNLTPFVVPGVVMRCFSPRNHRVTSALLTFWWRRGLDWFLDSHCQPIQEDDRRDRAARMRPVAFTYRHGWSRYTKIQSTGRTFQLQLLNHVRYVHQGQRQQSDLSSTSGPTSGRFSSGLPRTIAPPKSIFSVASPPALTLTPSPSPLSILPLSAVLRSLLITTVSSSPSLLAPAIGVMSLIANSKSSILNPDQNFALKYVMANTIYAQFCAGETPAEVRQCVRQIKHLGYSGVILGYAREIVMDEREASAMGQNAGIQIGTAQKLQEDIFAWRDGTIATVDLAGEGSFVAVKFTGAGRKAVQQLVRGERPCPDLEQAIAAICDRARDRGVRLLIDAEQQAVQPTIDEWTIEYARRYNNAPSRQALIYGTYQAYLRSTPSTLAKHSAIAQSQGFVLGVKLVRGAYLGTEPRHLIWDTKEKTDEAYDSLAKSVMRRQYGELLVKPPNGPGSFPEVNLVLASHNRASIQRALNIREEQIRRGEDQIEMSYGQLYGMADDISCELVQQRTQAQDLNGGKLEIPKPYKALIWGTVGECTKYLLRRGEENRDAALRTGDTRRAMVKELKRRLLGGN</sequence>
<evidence type="ECO:0000259" key="7">
    <source>
        <dbReference type="Pfam" id="PF01619"/>
    </source>
</evidence>
<evidence type="ECO:0000256" key="5">
    <source>
        <dbReference type="RuleBase" id="RU364054"/>
    </source>
</evidence>
<dbReference type="AlphaFoldDB" id="A0A0J6YAC2"/>
<comment type="similarity">
    <text evidence="1 5">Belongs to the proline oxidase family.</text>
</comment>
<feature type="compositionally biased region" description="Polar residues" evidence="6">
    <location>
        <begin position="103"/>
        <end position="119"/>
    </location>
</feature>
<feature type="domain" description="Proline dehydrogenase" evidence="7">
    <location>
        <begin position="225"/>
        <end position="552"/>
    </location>
</feature>
<evidence type="ECO:0000256" key="6">
    <source>
        <dbReference type="SAM" id="MobiDB-lite"/>
    </source>
</evidence>
<dbReference type="GO" id="GO:0010133">
    <property type="term" value="P:L-proline catabolic process to L-glutamate"/>
    <property type="evidence" value="ECO:0007669"/>
    <property type="project" value="TreeGrafter"/>
</dbReference>
<evidence type="ECO:0000256" key="3">
    <source>
        <dbReference type="ARBA" id="ARBA00023002"/>
    </source>
</evidence>
<dbReference type="GO" id="GO:0071949">
    <property type="term" value="F:FAD binding"/>
    <property type="evidence" value="ECO:0007669"/>
    <property type="project" value="TreeGrafter"/>
</dbReference>
<evidence type="ECO:0000256" key="1">
    <source>
        <dbReference type="ARBA" id="ARBA00005869"/>
    </source>
</evidence>
<name>A0A0J6YAC2_COCIT</name>
<dbReference type="SUPFAM" id="SSF51730">
    <property type="entry name" value="FAD-linked oxidoreductase"/>
    <property type="match status" value="1"/>
</dbReference>
<dbReference type="InterPro" id="IPR029041">
    <property type="entry name" value="FAD-linked_oxidoreductase-like"/>
</dbReference>
<dbReference type="PANTHER" id="PTHR13914">
    <property type="entry name" value="PROLINE OXIDASE"/>
    <property type="match status" value="1"/>
</dbReference>
<dbReference type="EMBL" id="DS028095">
    <property type="protein sequence ID" value="KMP04705.1"/>
    <property type="molecule type" value="Genomic_DNA"/>
</dbReference>
<comment type="cofactor">
    <cofactor evidence="5">
        <name>FAD</name>
        <dbReference type="ChEBI" id="CHEBI:57692"/>
    </cofactor>
</comment>
<dbReference type="InterPro" id="IPR002872">
    <property type="entry name" value="Proline_DH_dom"/>
</dbReference>